<dbReference type="Proteomes" id="UP001064048">
    <property type="component" value="Chromosome 5"/>
</dbReference>
<keyword evidence="2" id="KW-1185">Reference proteome</keyword>
<evidence type="ECO:0000313" key="2">
    <source>
        <dbReference type="Proteomes" id="UP001064048"/>
    </source>
</evidence>
<gene>
    <name evidence="1" type="ORF">MSG28_003209</name>
</gene>
<dbReference type="EMBL" id="CM046105">
    <property type="protein sequence ID" value="KAI8434677.1"/>
    <property type="molecule type" value="Genomic_DNA"/>
</dbReference>
<evidence type="ECO:0000313" key="1">
    <source>
        <dbReference type="EMBL" id="KAI8434677.1"/>
    </source>
</evidence>
<name>A0ACC0KDS8_CHOFU</name>
<organism evidence="1 2">
    <name type="scientific">Choristoneura fumiferana</name>
    <name type="common">Spruce budworm moth</name>
    <name type="synonym">Archips fumiferana</name>
    <dbReference type="NCBI Taxonomy" id="7141"/>
    <lineage>
        <taxon>Eukaryota</taxon>
        <taxon>Metazoa</taxon>
        <taxon>Ecdysozoa</taxon>
        <taxon>Arthropoda</taxon>
        <taxon>Hexapoda</taxon>
        <taxon>Insecta</taxon>
        <taxon>Pterygota</taxon>
        <taxon>Neoptera</taxon>
        <taxon>Endopterygota</taxon>
        <taxon>Lepidoptera</taxon>
        <taxon>Glossata</taxon>
        <taxon>Ditrysia</taxon>
        <taxon>Tortricoidea</taxon>
        <taxon>Tortricidae</taxon>
        <taxon>Tortricinae</taxon>
        <taxon>Choristoneura</taxon>
    </lineage>
</organism>
<sequence length="185" mass="20945">MPESGPLRCPIGTSPAIGCPLLKIRNEEIHRRTKVNNIARQISSLKWHWAGHIARRTDCCRGRKLQAIANKELLTKAMPESGPLRCPIGTSPAIGCPLLKIRNEEIHRRTKVNNIARQISSLKWHWAGHIARRTDCCRGRKVLDETTGMDDLVKVTGSLWMLAPSNRGNWRSMGEAYSYVQQWMS</sequence>
<reference evidence="1 2" key="1">
    <citation type="journal article" date="2022" name="Genome Biol. Evol.">
        <title>The Spruce Budworm Genome: Reconstructing the Evolutionary History of Antifreeze Proteins.</title>
        <authorList>
            <person name="Beliveau C."/>
            <person name="Gagne P."/>
            <person name="Picq S."/>
            <person name="Vernygora O."/>
            <person name="Keeling C.I."/>
            <person name="Pinkney K."/>
            <person name="Doucet D."/>
            <person name="Wen F."/>
            <person name="Johnston J.S."/>
            <person name="Maaroufi H."/>
            <person name="Boyle B."/>
            <person name="Laroche J."/>
            <person name="Dewar K."/>
            <person name="Juretic N."/>
            <person name="Blackburn G."/>
            <person name="Nisole A."/>
            <person name="Brunet B."/>
            <person name="Brandao M."/>
            <person name="Lumley L."/>
            <person name="Duan J."/>
            <person name="Quan G."/>
            <person name="Lucarotti C.J."/>
            <person name="Roe A.D."/>
            <person name="Sperling F.A.H."/>
            <person name="Levesque R.C."/>
            <person name="Cusson M."/>
        </authorList>
    </citation>
    <scope>NUCLEOTIDE SEQUENCE [LARGE SCALE GENOMIC DNA]</scope>
    <source>
        <strain evidence="1">Glfc:IPQL:Cfum</strain>
    </source>
</reference>
<proteinExistence type="predicted"/>
<protein>
    <submittedName>
        <fullName evidence="1">Uncharacterized protein</fullName>
    </submittedName>
</protein>
<accession>A0ACC0KDS8</accession>
<comment type="caution">
    <text evidence="1">The sequence shown here is derived from an EMBL/GenBank/DDBJ whole genome shotgun (WGS) entry which is preliminary data.</text>
</comment>